<proteinExistence type="predicted"/>
<dbReference type="AlphaFoldDB" id="A0A7X5X944"/>
<dbReference type="Proteomes" id="UP000536624">
    <property type="component" value="Unassembled WGS sequence"/>
</dbReference>
<name>A0A7X5X944_STRMQ</name>
<organism evidence="1 2">
    <name type="scientific">Streptomyces malaysiensis</name>
    <dbReference type="NCBI Taxonomy" id="92644"/>
    <lineage>
        <taxon>Bacteria</taxon>
        <taxon>Bacillati</taxon>
        <taxon>Actinomycetota</taxon>
        <taxon>Actinomycetes</taxon>
        <taxon>Kitasatosporales</taxon>
        <taxon>Streptomycetaceae</taxon>
        <taxon>Streptomyces</taxon>
        <taxon>Streptomyces violaceusniger group</taxon>
    </lineage>
</organism>
<sequence>MAIIQQGCLRCPGCGEYVIEAEPDEYPDGVDYETPGAAESRTNCLPCRVHSGEGPEGPEDCGCSDCDAVLAERAREGWADGQTLTLLGERTEQECKSRLKISIWRLDVERGTERCTFTLKEQVPIEDDRADGDGTPRVEVYRSSTLDPALHLATCVSLDRACLYAARFLQTGHITWEKLTEDEQDGWTEVIAALLVSQDETGRAPHTSSGTRTFIVGLAGRDSSWDATYVTDGPWLDTAIQVVHQFLLERGDVDPLDLIVRDFNRGEPMRLWTDLRTSA</sequence>
<reference evidence="1 2" key="1">
    <citation type="submission" date="2020-02" db="EMBL/GenBank/DDBJ databases">
        <title>Streptomyces malaysiensis DSM14702 (JHCC583434, PFL_A843) Genome sequencing and assembly.</title>
        <authorList>
            <person name="Samborskyy M."/>
        </authorList>
    </citation>
    <scope>NUCLEOTIDE SEQUENCE [LARGE SCALE GENOMIC DNA]</scope>
    <source>
        <strain evidence="1 2">DSM 14702</strain>
    </source>
</reference>
<dbReference type="RefSeq" id="WP_167503230.1">
    <property type="nucleotide sequence ID" value="NZ_JAALLH010000001.1"/>
</dbReference>
<dbReference type="EMBL" id="JAALLH010000001">
    <property type="protein sequence ID" value="NIY68110.1"/>
    <property type="molecule type" value="Genomic_DNA"/>
</dbReference>
<evidence type="ECO:0000313" key="2">
    <source>
        <dbReference type="Proteomes" id="UP000536624"/>
    </source>
</evidence>
<accession>A0A7X5X944</accession>
<protein>
    <submittedName>
        <fullName evidence="1">Uncharacterized protein</fullName>
    </submittedName>
</protein>
<comment type="caution">
    <text evidence="1">The sequence shown here is derived from an EMBL/GenBank/DDBJ whole genome shotgun (WGS) entry which is preliminary data.</text>
</comment>
<gene>
    <name evidence="1" type="ORF">SMALB_6192</name>
</gene>
<evidence type="ECO:0000313" key="1">
    <source>
        <dbReference type="EMBL" id="NIY68110.1"/>
    </source>
</evidence>